<dbReference type="EMBL" id="PTIX01000018">
    <property type="protein sequence ID" value="PPK64728.1"/>
    <property type="molecule type" value="Genomic_DNA"/>
</dbReference>
<feature type="compositionally biased region" description="Basic residues" evidence="1">
    <location>
        <begin position="137"/>
        <end position="146"/>
    </location>
</feature>
<accession>A0A2S6GHM0</accession>
<evidence type="ECO:0000256" key="2">
    <source>
        <dbReference type="SAM" id="Phobius"/>
    </source>
</evidence>
<evidence type="ECO:0000313" key="4">
    <source>
        <dbReference type="Proteomes" id="UP000239203"/>
    </source>
</evidence>
<name>A0A2S6GHM0_9PSEU</name>
<keyword evidence="2" id="KW-0812">Transmembrane</keyword>
<keyword evidence="4" id="KW-1185">Reference proteome</keyword>
<comment type="caution">
    <text evidence="3">The sequence shown here is derived from an EMBL/GenBank/DDBJ whole genome shotgun (WGS) entry which is preliminary data.</text>
</comment>
<keyword evidence="2" id="KW-0472">Membrane</keyword>
<sequence length="305" mass="33376">MTSRSLRLGGRCGDLGRTGTQRHRTRWCQVSDWAGRHQTRQRRVSWLGRDAIRRCGAKGARLGQDAIGCGNAKWAIGGGTPSDAVAPSRRWGQGRVRAGSSGRRCRPCPQSGHPVPPVPAGWPTAFQAAPRAPARFRSTRSARASRSRCSPGPRTGSSLRVLASRFTSTAGCRPRRGLAWPIGKSAIWITGCAILTAWGYRRRSRPSRPITWPRSMRWRRGWWRGCTWSVLLLLMTIGPVRAISTLSLSRPVVWLGTRSWPFGGFTGNWPGVIGSTLMGRMSRGRIWRVIRGSPGLGCMCLGGGG</sequence>
<organism evidence="3 4">
    <name type="scientific">Actinokineospora auranticolor</name>
    <dbReference type="NCBI Taxonomy" id="155976"/>
    <lineage>
        <taxon>Bacteria</taxon>
        <taxon>Bacillati</taxon>
        <taxon>Actinomycetota</taxon>
        <taxon>Actinomycetes</taxon>
        <taxon>Pseudonocardiales</taxon>
        <taxon>Pseudonocardiaceae</taxon>
        <taxon>Actinokineospora</taxon>
    </lineage>
</organism>
<feature type="region of interest" description="Disordered" evidence="1">
    <location>
        <begin position="94"/>
        <end position="117"/>
    </location>
</feature>
<gene>
    <name evidence="3" type="ORF">CLV40_118118</name>
</gene>
<dbReference type="Proteomes" id="UP000239203">
    <property type="component" value="Unassembled WGS sequence"/>
</dbReference>
<evidence type="ECO:0000313" key="3">
    <source>
        <dbReference type="EMBL" id="PPK64728.1"/>
    </source>
</evidence>
<dbReference type="AlphaFoldDB" id="A0A2S6GHM0"/>
<feature type="transmembrane region" description="Helical" evidence="2">
    <location>
        <begin position="221"/>
        <end position="240"/>
    </location>
</feature>
<feature type="transmembrane region" description="Helical" evidence="2">
    <location>
        <begin position="178"/>
        <end position="200"/>
    </location>
</feature>
<reference evidence="3 4" key="1">
    <citation type="submission" date="2018-02" db="EMBL/GenBank/DDBJ databases">
        <title>Genomic Encyclopedia of Archaeal and Bacterial Type Strains, Phase II (KMG-II): from individual species to whole genera.</title>
        <authorList>
            <person name="Goeker M."/>
        </authorList>
    </citation>
    <scope>NUCLEOTIDE SEQUENCE [LARGE SCALE GENOMIC DNA]</scope>
    <source>
        <strain evidence="3 4">YU 961-1</strain>
    </source>
</reference>
<protein>
    <submittedName>
        <fullName evidence="3">Uncharacterized protein</fullName>
    </submittedName>
</protein>
<evidence type="ECO:0000256" key="1">
    <source>
        <dbReference type="SAM" id="MobiDB-lite"/>
    </source>
</evidence>
<keyword evidence="2" id="KW-1133">Transmembrane helix</keyword>
<feature type="region of interest" description="Disordered" evidence="1">
    <location>
        <begin position="131"/>
        <end position="156"/>
    </location>
</feature>
<proteinExistence type="predicted"/>